<dbReference type="AlphaFoldDB" id="A0A0F9HAU2"/>
<evidence type="ECO:0000313" key="1">
    <source>
        <dbReference type="EMBL" id="KKL72207.1"/>
    </source>
</evidence>
<name>A0A0F9HAU2_9ZZZZ</name>
<reference evidence="1" key="1">
    <citation type="journal article" date="2015" name="Nature">
        <title>Complex archaea that bridge the gap between prokaryotes and eukaryotes.</title>
        <authorList>
            <person name="Spang A."/>
            <person name="Saw J.H."/>
            <person name="Jorgensen S.L."/>
            <person name="Zaremba-Niedzwiedzka K."/>
            <person name="Martijn J."/>
            <person name="Lind A.E."/>
            <person name="van Eijk R."/>
            <person name="Schleper C."/>
            <person name="Guy L."/>
            <person name="Ettema T.J."/>
        </authorList>
    </citation>
    <scope>NUCLEOTIDE SEQUENCE</scope>
</reference>
<protein>
    <submittedName>
        <fullName evidence="1">Uncharacterized protein</fullName>
    </submittedName>
</protein>
<organism evidence="1">
    <name type="scientific">marine sediment metagenome</name>
    <dbReference type="NCBI Taxonomy" id="412755"/>
    <lineage>
        <taxon>unclassified sequences</taxon>
        <taxon>metagenomes</taxon>
        <taxon>ecological metagenomes</taxon>
    </lineage>
</organism>
<comment type="caution">
    <text evidence="1">The sequence shown here is derived from an EMBL/GenBank/DDBJ whole genome shotgun (WGS) entry which is preliminary data.</text>
</comment>
<gene>
    <name evidence="1" type="ORF">LCGC14_2087180</name>
</gene>
<proteinExistence type="predicted"/>
<sequence>MSLTGLRRAMLTNVPNIPRFGVTINAGDQKCSMAVIEFEGRRYQVAMFYVIHEGCGKRIRALFPREVYNGMRNNEDRAAAKPVLVFCPKCGAMVGKHVRRELRNQGRPYSFHNVHGNFSKNFIAANYIYPRGVDYDLQGEIMGVDREWVRSIDDDEDEEMVYDPDS</sequence>
<accession>A0A0F9HAU2</accession>
<dbReference type="EMBL" id="LAZR01025343">
    <property type="protein sequence ID" value="KKL72207.1"/>
    <property type="molecule type" value="Genomic_DNA"/>
</dbReference>